<dbReference type="GO" id="GO:0016746">
    <property type="term" value="F:acyltransferase activity"/>
    <property type="evidence" value="ECO:0007669"/>
    <property type="project" value="UniProtKB-KW"/>
</dbReference>
<evidence type="ECO:0000256" key="1">
    <source>
        <dbReference type="ARBA" id="ARBA00004651"/>
    </source>
</evidence>
<sequence length="457" mass="51158">MLFNSFEFLGIFLPATLIAVALSARLGSRLISLSVVCIASAIFYAMYSLWHLLLLCGMIAFNWSAAGAITRSSRHALALGVFINLCVLLLFKYTAFAMRQVFGSDVDVPSWALTFPLAISFYTFHQISFLVDVSRKRATRPDLLTYATYVLLFPQLIAGPIVRYSEVAFQLGRKIPVLVRSRPFRIGVILLVLGLAKKILIADELAPGVDAAFANSSRLSTVQAWQAALGFGFQIYFDFSGYTDMAIGMALMIGLRFPRNFDSPYRAVDISDFWRRWHITLSRFLRDYLYKPLGGNRRGLARTLVNLMTVMLLGGLWHGANWTFVIWGGLHGLYLVIHRLWSQVSPVRLPMVLSSAVTFVAVTIAWVFFRAPNLVVAGEVLRRMFWLFPESQMIDAAVVTLWIAAAIVWLAPQSRAVALRYHRSNWLAVLLGTLASAATLKMLSNAGHQDAFIYFAF</sequence>
<evidence type="ECO:0000256" key="11">
    <source>
        <dbReference type="ARBA" id="ARBA00023315"/>
    </source>
</evidence>
<keyword evidence="10 13" id="KW-0472">Membrane</keyword>
<proteinExistence type="inferred from homology"/>
<dbReference type="EMBL" id="SPQU01000020">
    <property type="protein sequence ID" value="TFV34541.1"/>
    <property type="molecule type" value="Genomic_DNA"/>
</dbReference>
<dbReference type="PIRSF" id="PIRSF016636">
    <property type="entry name" value="AlgI_DltB"/>
    <property type="match status" value="1"/>
</dbReference>
<feature type="transmembrane region" description="Helical" evidence="14">
    <location>
        <begin position="76"/>
        <end position="96"/>
    </location>
</feature>
<evidence type="ECO:0000256" key="14">
    <source>
        <dbReference type="SAM" id="Phobius"/>
    </source>
</evidence>
<dbReference type="Pfam" id="PF03062">
    <property type="entry name" value="MBOAT"/>
    <property type="match status" value="1"/>
</dbReference>
<keyword evidence="11 13" id="KW-0012">Acyltransferase</keyword>
<feature type="transmembrane region" description="Helical" evidence="14">
    <location>
        <begin position="33"/>
        <end position="64"/>
    </location>
</feature>
<organism evidence="15 16">
    <name type="scientific">Bradyrhizobium frederickii</name>
    <dbReference type="NCBI Taxonomy" id="2560054"/>
    <lineage>
        <taxon>Bacteria</taxon>
        <taxon>Pseudomonadati</taxon>
        <taxon>Pseudomonadota</taxon>
        <taxon>Alphaproteobacteria</taxon>
        <taxon>Hyphomicrobiales</taxon>
        <taxon>Nitrobacteraceae</taxon>
        <taxon>Bradyrhizobium</taxon>
    </lineage>
</organism>
<feature type="transmembrane region" description="Helical" evidence="14">
    <location>
        <begin position="324"/>
        <end position="342"/>
    </location>
</feature>
<comment type="subcellular location">
    <subcellularLocation>
        <location evidence="1">Cell membrane</location>
        <topology evidence="1">Multi-pass membrane protein</topology>
    </subcellularLocation>
</comment>
<evidence type="ECO:0000256" key="6">
    <source>
        <dbReference type="ARBA" id="ARBA00022679"/>
    </source>
</evidence>
<feature type="transmembrane region" description="Helical" evidence="14">
    <location>
        <begin position="393"/>
        <end position="412"/>
    </location>
</feature>
<evidence type="ECO:0000256" key="4">
    <source>
        <dbReference type="ARBA" id="ARBA00016084"/>
    </source>
</evidence>
<evidence type="ECO:0000256" key="13">
    <source>
        <dbReference type="PIRNR" id="PIRNR016636"/>
    </source>
</evidence>
<gene>
    <name evidence="15" type="ORF">E4K66_30715</name>
</gene>
<accession>A0A4Y9KT55</accession>
<dbReference type="OrthoDB" id="139172at2"/>
<keyword evidence="8" id="KW-0016">Alginate biosynthesis</keyword>
<dbReference type="PANTHER" id="PTHR13285">
    <property type="entry name" value="ACYLTRANSFERASE"/>
    <property type="match status" value="1"/>
</dbReference>
<comment type="caution">
    <text evidence="15">The sequence shown here is derived from an EMBL/GenBank/DDBJ whole genome shotgun (WGS) entry which is preliminary data.</text>
</comment>
<feature type="transmembrane region" description="Helical" evidence="14">
    <location>
        <begin position="143"/>
        <end position="162"/>
    </location>
</feature>
<keyword evidence="16" id="KW-1185">Reference proteome</keyword>
<dbReference type="InterPro" id="IPR024194">
    <property type="entry name" value="Ac/AlaTfrase_AlgI/DltB"/>
</dbReference>
<evidence type="ECO:0000313" key="15">
    <source>
        <dbReference type="EMBL" id="TFV34541.1"/>
    </source>
</evidence>
<evidence type="ECO:0000256" key="7">
    <source>
        <dbReference type="ARBA" id="ARBA00022692"/>
    </source>
</evidence>
<keyword evidence="9 14" id="KW-1133">Transmembrane helix</keyword>
<evidence type="ECO:0000256" key="2">
    <source>
        <dbReference type="ARBA" id="ARBA00005182"/>
    </source>
</evidence>
<comment type="pathway">
    <text evidence="2">Glycan biosynthesis; alginate biosynthesis.</text>
</comment>
<reference evidence="15 16" key="1">
    <citation type="submission" date="2019-03" db="EMBL/GenBank/DDBJ databases">
        <title>Bradyrhizobium strains diversity isolated from Chamaecrista fasciculata.</title>
        <authorList>
            <person name="Urquiaga M.C.O."/>
            <person name="Hungria M."/>
            <person name="Delamuta J.R.M."/>
        </authorList>
    </citation>
    <scope>NUCLEOTIDE SEQUENCE [LARGE SCALE GENOMIC DNA]</scope>
    <source>
        <strain evidence="15 16">CNPSo 3424</strain>
    </source>
</reference>
<evidence type="ECO:0000256" key="12">
    <source>
        <dbReference type="ARBA" id="ARBA00031030"/>
    </source>
</evidence>
<dbReference type="PANTHER" id="PTHR13285:SF23">
    <property type="entry name" value="TEICHOIC ACID D-ALANYLTRANSFERASE"/>
    <property type="match status" value="1"/>
</dbReference>
<comment type="similarity">
    <text evidence="3 13">Belongs to the membrane-bound acyltransferase family.</text>
</comment>
<evidence type="ECO:0000256" key="5">
    <source>
        <dbReference type="ARBA" id="ARBA00022475"/>
    </source>
</evidence>
<evidence type="ECO:0000256" key="9">
    <source>
        <dbReference type="ARBA" id="ARBA00022989"/>
    </source>
</evidence>
<evidence type="ECO:0000256" key="10">
    <source>
        <dbReference type="ARBA" id="ARBA00023136"/>
    </source>
</evidence>
<keyword evidence="7 14" id="KW-0812">Transmembrane</keyword>
<dbReference type="GO" id="GO:0005886">
    <property type="term" value="C:plasma membrane"/>
    <property type="evidence" value="ECO:0007669"/>
    <property type="project" value="UniProtKB-SubCell"/>
</dbReference>
<dbReference type="InterPro" id="IPR051085">
    <property type="entry name" value="MB_O-acyltransferase"/>
</dbReference>
<dbReference type="InterPro" id="IPR004299">
    <property type="entry name" value="MBOAT_fam"/>
</dbReference>
<dbReference type="RefSeq" id="WP_135171230.1">
    <property type="nucleotide sequence ID" value="NZ_SPQU01000020.1"/>
</dbReference>
<protein>
    <recommendedName>
        <fullName evidence="4">Probable alginate O-acetylase AlgI</fullName>
    </recommendedName>
    <alternativeName>
        <fullName evidence="12">Alginate biosynthesis protein AlgI</fullName>
    </alternativeName>
</protein>
<feature type="transmembrane region" description="Helical" evidence="14">
    <location>
        <begin position="349"/>
        <end position="369"/>
    </location>
</feature>
<dbReference type="PIRSF" id="PIRSF500217">
    <property type="entry name" value="AlgI"/>
    <property type="match status" value="1"/>
</dbReference>
<dbReference type="GO" id="GO:0042121">
    <property type="term" value="P:alginic acid biosynthetic process"/>
    <property type="evidence" value="ECO:0007669"/>
    <property type="project" value="UniProtKB-KW"/>
</dbReference>
<name>A0A4Y9KT55_9BRAD</name>
<evidence type="ECO:0000256" key="3">
    <source>
        <dbReference type="ARBA" id="ARBA00010323"/>
    </source>
</evidence>
<feature type="transmembrane region" description="Helical" evidence="14">
    <location>
        <begin position="108"/>
        <end position="131"/>
    </location>
</feature>
<dbReference type="Proteomes" id="UP000298225">
    <property type="component" value="Unassembled WGS sequence"/>
</dbReference>
<keyword evidence="6 13" id="KW-0808">Transferase</keyword>
<dbReference type="AlphaFoldDB" id="A0A4Y9KT55"/>
<feature type="transmembrane region" description="Helical" evidence="14">
    <location>
        <begin position="424"/>
        <end position="443"/>
    </location>
</feature>
<keyword evidence="5 13" id="KW-1003">Cell membrane</keyword>
<evidence type="ECO:0000313" key="16">
    <source>
        <dbReference type="Proteomes" id="UP000298225"/>
    </source>
</evidence>
<evidence type="ECO:0000256" key="8">
    <source>
        <dbReference type="ARBA" id="ARBA00022841"/>
    </source>
</evidence>
<dbReference type="InterPro" id="IPR028362">
    <property type="entry name" value="AlgI"/>
</dbReference>